<feature type="compositionally biased region" description="Polar residues" evidence="1">
    <location>
        <begin position="1"/>
        <end position="12"/>
    </location>
</feature>
<accession>A0ABD2BJ35</accession>
<dbReference type="EMBL" id="JAYRBN010000075">
    <property type="protein sequence ID" value="KAL2732599.1"/>
    <property type="molecule type" value="Genomic_DNA"/>
</dbReference>
<keyword evidence="3" id="KW-1185">Reference proteome</keyword>
<dbReference type="Proteomes" id="UP001607303">
    <property type="component" value="Unassembled WGS sequence"/>
</dbReference>
<evidence type="ECO:0000313" key="2">
    <source>
        <dbReference type="EMBL" id="KAL2732599.1"/>
    </source>
</evidence>
<evidence type="ECO:0000256" key="1">
    <source>
        <dbReference type="SAM" id="MobiDB-lite"/>
    </source>
</evidence>
<evidence type="ECO:0000313" key="3">
    <source>
        <dbReference type="Proteomes" id="UP001607303"/>
    </source>
</evidence>
<proteinExistence type="predicted"/>
<feature type="compositionally biased region" description="Basic and acidic residues" evidence="1">
    <location>
        <begin position="121"/>
        <end position="137"/>
    </location>
</feature>
<sequence>MFPSITKNNGVNTKHHHTERVSRDRLSAEDDPTRMKTAKMPMVDERQMTYKDGRRKLRKEKREECCWLRSAIITTAPTSIPSGPSVKLPRGYESRKRIDISRWLKIRGESLKHKRTRSTMNKREGIKRRSEREEEEE</sequence>
<gene>
    <name evidence="2" type="ORF">V1477_014840</name>
</gene>
<organism evidence="2 3">
    <name type="scientific">Vespula maculifrons</name>
    <name type="common">Eastern yellow jacket</name>
    <name type="synonym">Wasp</name>
    <dbReference type="NCBI Taxonomy" id="7453"/>
    <lineage>
        <taxon>Eukaryota</taxon>
        <taxon>Metazoa</taxon>
        <taxon>Ecdysozoa</taxon>
        <taxon>Arthropoda</taxon>
        <taxon>Hexapoda</taxon>
        <taxon>Insecta</taxon>
        <taxon>Pterygota</taxon>
        <taxon>Neoptera</taxon>
        <taxon>Endopterygota</taxon>
        <taxon>Hymenoptera</taxon>
        <taxon>Apocrita</taxon>
        <taxon>Aculeata</taxon>
        <taxon>Vespoidea</taxon>
        <taxon>Vespidae</taxon>
        <taxon>Vespinae</taxon>
        <taxon>Vespula</taxon>
    </lineage>
</organism>
<dbReference type="AlphaFoldDB" id="A0ABD2BJ35"/>
<feature type="region of interest" description="Disordered" evidence="1">
    <location>
        <begin position="109"/>
        <end position="137"/>
    </location>
</feature>
<name>A0ABD2BJ35_VESMC</name>
<reference evidence="2 3" key="1">
    <citation type="journal article" date="2024" name="Ann. Entomol. Soc. Am.">
        <title>Genomic analyses of the southern and eastern yellowjacket wasps (Hymenoptera: Vespidae) reveal evolutionary signatures of social life.</title>
        <authorList>
            <person name="Catto M.A."/>
            <person name="Caine P.B."/>
            <person name="Orr S.E."/>
            <person name="Hunt B.G."/>
            <person name="Goodisman M.A.D."/>
        </authorList>
    </citation>
    <scope>NUCLEOTIDE SEQUENCE [LARGE SCALE GENOMIC DNA]</scope>
    <source>
        <strain evidence="2">232</strain>
        <tissue evidence="2">Head and thorax</tissue>
    </source>
</reference>
<feature type="region of interest" description="Disordered" evidence="1">
    <location>
        <begin position="1"/>
        <end position="56"/>
    </location>
</feature>
<protein>
    <submittedName>
        <fullName evidence="2">Uncharacterized protein</fullName>
    </submittedName>
</protein>
<comment type="caution">
    <text evidence="2">The sequence shown here is derived from an EMBL/GenBank/DDBJ whole genome shotgun (WGS) entry which is preliminary data.</text>
</comment>
<feature type="compositionally biased region" description="Basic and acidic residues" evidence="1">
    <location>
        <begin position="19"/>
        <end position="34"/>
    </location>
</feature>
<feature type="compositionally biased region" description="Basic and acidic residues" evidence="1">
    <location>
        <begin position="42"/>
        <end position="52"/>
    </location>
</feature>